<proteinExistence type="predicted"/>
<protein>
    <submittedName>
        <fullName evidence="2">Uncharacterized protein</fullName>
    </submittedName>
</protein>
<keyword evidence="3" id="KW-1185">Reference proteome</keyword>
<evidence type="ECO:0000313" key="3">
    <source>
        <dbReference type="Proteomes" id="UP001219525"/>
    </source>
</evidence>
<dbReference type="Proteomes" id="UP001219525">
    <property type="component" value="Unassembled WGS sequence"/>
</dbReference>
<organism evidence="2 3">
    <name type="scientific">Mycena pura</name>
    <dbReference type="NCBI Taxonomy" id="153505"/>
    <lineage>
        <taxon>Eukaryota</taxon>
        <taxon>Fungi</taxon>
        <taxon>Dikarya</taxon>
        <taxon>Basidiomycota</taxon>
        <taxon>Agaricomycotina</taxon>
        <taxon>Agaricomycetes</taxon>
        <taxon>Agaricomycetidae</taxon>
        <taxon>Agaricales</taxon>
        <taxon>Marasmiineae</taxon>
        <taxon>Mycenaceae</taxon>
        <taxon>Mycena</taxon>
    </lineage>
</organism>
<dbReference type="AlphaFoldDB" id="A0AAD6V6L4"/>
<comment type="caution">
    <text evidence="2">The sequence shown here is derived from an EMBL/GenBank/DDBJ whole genome shotgun (WGS) entry which is preliminary data.</text>
</comment>
<name>A0AAD6V6L4_9AGAR</name>
<accession>A0AAD6V6L4</accession>
<sequence>MQLSRIAVKRCFAALQALVESTPRPRREHSGLNPRREHSEARGDHSEWAHRAIFILTIIWPTCHCLPVLIERTPRPLGGASLKGVRLFDSWESILGGDINLRDLSPLSQFTALKLGTNLQNLQSTFFTYRRKGYLVFEGMYSLLPALLTEHILYKSQQDWRLQGMHGVAVAMDPWSLGKPEVLGLNPSQAAGGLVGIT</sequence>
<evidence type="ECO:0000313" key="2">
    <source>
        <dbReference type="EMBL" id="KAJ7203835.1"/>
    </source>
</evidence>
<feature type="region of interest" description="Disordered" evidence="1">
    <location>
        <begin position="23"/>
        <end position="43"/>
    </location>
</feature>
<reference evidence="2" key="1">
    <citation type="submission" date="2023-03" db="EMBL/GenBank/DDBJ databases">
        <title>Massive genome expansion in bonnet fungi (Mycena s.s.) driven by repeated elements and novel gene families across ecological guilds.</title>
        <authorList>
            <consortium name="Lawrence Berkeley National Laboratory"/>
            <person name="Harder C.B."/>
            <person name="Miyauchi S."/>
            <person name="Viragh M."/>
            <person name="Kuo A."/>
            <person name="Thoen E."/>
            <person name="Andreopoulos B."/>
            <person name="Lu D."/>
            <person name="Skrede I."/>
            <person name="Drula E."/>
            <person name="Henrissat B."/>
            <person name="Morin E."/>
            <person name="Kohler A."/>
            <person name="Barry K."/>
            <person name="LaButti K."/>
            <person name="Morin E."/>
            <person name="Salamov A."/>
            <person name="Lipzen A."/>
            <person name="Mereny Z."/>
            <person name="Hegedus B."/>
            <person name="Baldrian P."/>
            <person name="Stursova M."/>
            <person name="Weitz H."/>
            <person name="Taylor A."/>
            <person name="Grigoriev I.V."/>
            <person name="Nagy L.G."/>
            <person name="Martin F."/>
            <person name="Kauserud H."/>
        </authorList>
    </citation>
    <scope>NUCLEOTIDE SEQUENCE</scope>
    <source>
        <strain evidence="2">9144</strain>
    </source>
</reference>
<dbReference type="EMBL" id="JARJCW010000049">
    <property type="protein sequence ID" value="KAJ7203835.1"/>
    <property type="molecule type" value="Genomic_DNA"/>
</dbReference>
<evidence type="ECO:0000256" key="1">
    <source>
        <dbReference type="SAM" id="MobiDB-lite"/>
    </source>
</evidence>
<gene>
    <name evidence="2" type="ORF">GGX14DRAFT_648042</name>
</gene>